<dbReference type="OrthoDB" id="112290at2"/>
<reference evidence="1 2" key="1">
    <citation type="submission" date="2018-06" db="EMBL/GenBank/DDBJ databases">
        <title>Freshwater and sediment microbial communities from various areas in North America, analyzing microbe dynamics in response to fracking.</title>
        <authorList>
            <person name="Lamendella R."/>
        </authorList>
    </citation>
    <scope>NUCLEOTIDE SEQUENCE [LARGE SCALE GENOMIC DNA]</scope>
    <source>
        <strain evidence="1 2">97B</strain>
    </source>
</reference>
<name>A0A366ESZ9_9BACI</name>
<dbReference type="EMBL" id="QNRJ01000004">
    <property type="protein sequence ID" value="RBP05532.1"/>
    <property type="molecule type" value="Genomic_DNA"/>
</dbReference>
<gene>
    <name evidence="1" type="ORF">DET59_104251</name>
</gene>
<proteinExistence type="predicted"/>
<dbReference type="Pfam" id="PF08892">
    <property type="entry name" value="YqcI_YcgG"/>
    <property type="match status" value="1"/>
</dbReference>
<evidence type="ECO:0008006" key="3">
    <source>
        <dbReference type="Google" id="ProtNLM"/>
    </source>
</evidence>
<dbReference type="PANTHER" id="PTHR40045">
    <property type="entry name" value="YCGG FAMILY PROTEIN"/>
    <property type="match status" value="1"/>
</dbReference>
<dbReference type="AlphaFoldDB" id="A0A366ESZ9"/>
<comment type="caution">
    <text evidence="1">The sequence shown here is derived from an EMBL/GenBank/DDBJ whole genome shotgun (WGS) entry which is preliminary data.</text>
</comment>
<dbReference type="InterPro" id="IPR014988">
    <property type="entry name" value="Uncharacterised_YqcI/YcgG"/>
</dbReference>
<protein>
    <recommendedName>
        <fullName evidence="3">YqcI/YcgG family protein</fullName>
    </recommendedName>
</protein>
<evidence type="ECO:0000313" key="1">
    <source>
        <dbReference type="EMBL" id="RBP05532.1"/>
    </source>
</evidence>
<dbReference type="RefSeq" id="WP_113969090.1">
    <property type="nucleotide sequence ID" value="NZ_QNRJ01000004.1"/>
</dbReference>
<organism evidence="1 2">
    <name type="scientific">Rossellomorea aquimaris</name>
    <dbReference type="NCBI Taxonomy" id="189382"/>
    <lineage>
        <taxon>Bacteria</taxon>
        <taxon>Bacillati</taxon>
        <taxon>Bacillota</taxon>
        <taxon>Bacilli</taxon>
        <taxon>Bacillales</taxon>
        <taxon>Bacillaceae</taxon>
        <taxon>Rossellomorea</taxon>
    </lineage>
</organism>
<dbReference type="Proteomes" id="UP000252118">
    <property type="component" value="Unassembled WGS sequence"/>
</dbReference>
<sequence>MLWSKSLIDQQGEKLTPWQKAAYGHFSAVMCDEEHPYPCVPGKQGFQTDTLRFGFAGDPRNQAASEKLTCLLKQYGVISRDTGKYASLVVFFNSEEIVADNQSIDSYQDIFWNLLNRVHELDESPWPEDIAKDPHHHTWEFCFDGEPYFAFCATPAHSMRKSRHFPYFLVAFQPRWVFDEINSSTAFGQKLKKVIRKRLIDYDEAEPHPSLKWYGQEDNYEWKQYYLSDDDSTLSQCPFLNRQKKIKS</sequence>
<dbReference type="PANTHER" id="PTHR40045:SF1">
    <property type="entry name" value="YQCI_YCGG FAMILY PROTEIN"/>
    <property type="match status" value="1"/>
</dbReference>
<evidence type="ECO:0000313" key="2">
    <source>
        <dbReference type="Proteomes" id="UP000252118"/>
    </source>
</evidence>
<accession>A0A366ESZ9</accession>